<dbReference type="GO" id="GO:0005634">
    <property type="term" value="C:nucleus"/>
    <property type="evidence" value="ECO:0007669"/>
    <property type="project" value="TreeGrafter"/>
</dbReference>
<evidence type="ECO:0000256" key="1">
    <source>
        <dbReference type="ARBA" id="ARBA00022837"/>
    </source>
</evidence>
<dbReference type="InterPro" id="IPR011992">
    <property type="entry name" value="EF-hand-dom_pair"/>
</dbReference>
<dbReference type="SUPFAM" id="SSF47473">
    <property type="entry name" value="EF-hand"/>
    <property type="match status" value="1"/>
</dbReference>
<dbReference type="RefSeq" id="XP_004037614.1">
    <property type="nucleotide sequence ID" value="XM_004037566.1"/>
</dbReference>
<feature type="domain" description="EF-hand" evidence="2">
    <location>
        <begin position="175"/>
        <end position="210"/>
    </location>
</feature>
<keyword evidence="4" id="KW-1185">Reference proteome</keyword>
<dbReference type="GO" id="GO:0005509">
    <property type="term" value="F:calcium ion binding"/>
    <property type="evidence" value="ECO:0007669"/>
    <property type="project" value="InterPro"/>
</dbReference>
<gene>
    <name evidence="3" type="ORF">IMG5_047740</name>
</gene>
<feature type="domain" description="EF-hand" evidence="2">
    <location>
        <begin position="132"/>
        <end position="167"/>
    </location>
</feature>
<dbReference type="GeneID" id="14909803"/>
<feature type="domain" description="EF-hand" evidence="2">
    <location>
        <begin position="67"/>
        <end position="102"/>
    </location>
</feature>
<dbReference type="OrthoDB" id="191686at2759"/>
<dbReference type="EMBL" id="GL983415">
    <property type="protein sequence ID" value="EGR33628.1"/>
    <property type="molecule type" value="Genomic_DNA"/>
</dbReference>
<dbReference type="Gene3D" id="1.10.238.10">
    <property type="entry name" value="EF-hand"/>
    <property type="match status" value="2"/>
</dbReference>
<dbReference type="OMA" id="INAYYKI"/>
<dbReference type="SMART" id="SM00054">
    <property type="entry name" value="EFh"/>
    <property type="match status" value="3"/>
</dbReference>
<dbReference type="PROSITE" id="PS50222">
    <property type="entry name" value="EF_HAND_2"/>
    <property type="match status" value="3"/>
</dbReference>
<accession>G0QMD4</accession>
<reference evidence="3 4" key="1">
    <citation type="submission" date="2011-07" db="EMBL/GenBank/DDBJ databases">
        <authorList>
            <person name="Coyne R."/>
            <person name="Brami D."/>
            <person name="Johnson J."/>
            <person name="Hostetler J."/>
            <person name="Hannick L."/>
            <person name="Clark T."/>
            <person name="Cassidy-Hanley D."/>
            <person name="Inman J."/>
        </authorList>
    </citation>
    <scope>NUCLEOTIDE SEQUENCE [LARGE SCALE GENOMIC DNA]</scope>
    <source>
        <strain evidence="3 4">G5</strain>
    </source>
</reference>
<evidence type="ECO:0000259" key="2">
    <source>
        <dbReference type="PROSITE" id="PS50222"/>
    </source>
</evidence>
<dbReference type="PANTHER" id="PTHR19972:SF10">
    <property type="entry name" value="CALBINDIN-32"/>
    <property type="match status" value="1"/>
</dbReference>
<organism evidence="3 4">
    <name type="scientific">Ichthyophthirius multifiliis</name>
    <name type="common">White spot disease agent</name>
    <name type="synonym">Ich</name>
    <dbReference type="NCBI Taxonomy" id="5932"/>
    <lineage>
        <taxon>Eukaryota</taxon>
        <taxon>Sar</taxon>
        <taxon>Alveolata</taxon>
        <taxon>Ciliophora</taxon>
        <taxon>Intramacronucleata</taxon>
        <taxon>Oligohymenophorea</taxon>
        <taxon>Hymenostomatida</taxon>
        <taxon>Ophryoglenina</taxon>
        <taxon>Ichthyophthirius</taxon>
    </lineage>
</organism>
<dbReference type="STRING" id="857967.G0QMD4"/>
<name>G0QMD4_ICHMU</name>
<protein>
    <recommendedName>
        <fullName evidence="2">EF-hand domain-containing protein</fullName>
    </recommendedName>
</protein>
<dbReference type="PANTHER" id="PTHR19972">
    <property type="entry name" value="CALBINDIN"/>
    <property type="match status" value="1"/>
</dbReference>
<proteinExistence type="predicted"/>
<dbReference type="InterPro" id="IPR018247">
    <property type="entry name" value="EF_Hand_1_Ca_BS"/>
</dbReference>
<dbReference type="GO" id="GO:0051480">
    <property type="term" value="P:regulation of cytosolic calcium ion concentration"/>
    <property type="evidence" value="ECO:0007669"/>
    <property type="project" value="TreeGrafter"/>
</dbReference>
<sequence length="222" mass="25451">MQSYNSQTLRSSGYATSLGLTDLEGAKAVARRLFDNYDKGRKGRLDNVDCVPMIVEAYKSFNQYFSPSSDDIKSYHRVLDRNGDGIVTYQDIEDLCIRYLCGQQQQGQVKQNIQIEKVKRANKPQYTQEVESKLDIARRLFKKYDSDGSGYLNDNEIVGLLRDTYAEMGMKNYAPSGEDVRIWMQMGDTNQDGTVSLEEYEELVIKSLRNCGIKVEQQRIVF</sequence>
<evidence type="ECO:0000313" key="4">
    <source>
        <dbReference type="Proteomes" id="UP000008983"/>
    </source>
</evidence>
<dbReference type="PROSITE" id="PS00018">
    <property type="entry name" value="EF_HAND_1"/>
    <property type="match status" value="3"/>
</dbReference>
<dbReference type="InterPro" id="IPR002048">
    <property type="entry name" value="EF_hand_dom"/>
</dbReference>
<dbReference type="CDD" id="cd00051">
    <property type="entry name" value="EFh"/>
    <property type="match status" value="1"/>
</dbReference>
<dbReference type="eggNOG" id="ENOG502SPAU">
    <property type="taxonomic scope" value="Eukaryota"/>
</dbReference>
<dbReference type="InterPro" id="IPR051001">
    <property type="entry name" value="Calbindin_Ca-bind"/>
</dbReference>
<dbReference type="Proteomes" id="UP000008983">
    <property type="component" value="Unassembled WGS sequence"/>
</dbReference>
<keyword evidence="1" id="KW-0106">Calcium</keyword>
<dbReference type="GO" id="GO:0005829">
    <property type="term" value="C:cytosol"/>
    <property type="evidence" value="ECO:0007669"/>
    <property type="project" value="TreeGrafter"/>
</dbReference>
<dbReference type="InParanoid" id="G0QMD4"/>
<evidence type="ECO:0000313" key="3">
    <source>
        <dbReference type="EMBL" id="EGR33628.1"/>
    </source>
</evidence>
<dbReference type="Pfam" id="PF13499">
    <property type="entry name" value="EF-hand_7"/>
    <property type="match status" value="1"/>
</dbReference>
<dbReference type="AlphaFoldDB" id="G0QMD4"/>